<accession>A0A6I8LWL6</accession>
<protein>
    <submittedName>
        <fullName evidence="2">Uncharacterized protein</fullName>
    </submittedName>
</protein>
<feature type="region of interest" description="Disordered" evidence="1">
    <location>
        <begin position="1"/>
        <end position="46"/>
    </location>
</feature>
<name>A0A6I8LWL6_9PSEU</name>
<evidence type="ECO:0000256" key="1">
    <source>
        <dbReference type="SAM" id="MobiDB-lite"/>
    </source>
</evidence>
<gene>
    <name evidence="2" type="ORF">AA23TX_04927</name>
</gene>
<sequence>MATAAHWGDHRGHSIRPVGGADDSPSSPTATPRFARPDGLLSPLAA</sequence>
<evidence type="ECO:0000313" key="3">
    <source>
        <dbReference type="Proteomes" id="UP000399805"/>
    </source>
</evidence>
<reference evidence="2 3" key="1">
    <citation type="submission" date="2019-09" db="EMBL/GenBank/DDBJ databases">
        <authorList>
            <person name="Leyn A S."/>
        </authorList>
    </citation>
    <scope>NUCLEOTIDE SEQUENCE [LARGE SCALE GENOMIC DNA]</scope>
    <source>
        <strain evidence="2">AA231_1</strain>
    </source>
</reference>
<dbReference type="AlphaFoldDB" id="A0A6I8LWL6"/>
<dbReference type="EMBL" id="CABVGP010000002">
    <property type="protein sequence ID" value="VVJ19906.1"/>
    <property type="molecule type" value="Genomic_DNA"/>
</dbReference>
<evidence type="ECO:0000313" key="2">
    <source>
        <dbReference type="EMBL" id="VVJ19906.1"/>
    </source>
</evidence>
<proteinExistence type="predicted"/>
<dbReference type="Proteomes" id="UP000399805">
    <property type="component" value="Unassembled WGS sequence"/>
</dbReference>
<keyword evidence="3" id="KW-1185">Reference proteome</keyword>
<organism evidence="2 3">
    <name type="scientific">Amycolatopsis camponoti</name>
    <dbReference type="NCBI Taxonomy" id="2606593"/>
    <lineage>
        <taxon>Bacteria</taxon>
        <taxon>Bacillati</taxon>
        <taxon>Actinomycetota</taxon>
        <taxon>Actinomycetes</taxon>
        <taxon>Pseudonocardiales</taxon>
        <taxon>Pseudonocardiaceae</taxon>
        <taxon>Amycolatopsis</taxon>
    </lineage>
</organism>